<accession>A0A2H0NDY7</accession>
<feature type="binding site" evidence="3">
    <location>
        <position position="167"/>
    </location>
    <ligand>
        <name>a divalent metal cation</name>
        <dbReference type="ChEBI" id="CHEBI:60240"/>
        <label>2</label>
    </ligand>
</feature>
<dbReference type="EMBL" id="PCWQ01000007">
    <property type="protein sequence ID" value="PIR07109.1"/>
    <property type="molecule type" value="Genomic_DNA"/>
</dbReference>
<dbReference type="Gene3D" id="3.20.20.140">
    <property type="entry name" value="Metal-dependent hydrolases"/>
    <property type="match status" value="1"/>
</dbReference>
<dbReference type="GO" id="GO:0004536">
    <property type="term" value="F:DNA nuclease activity"/>
    <property type="evidence" value="ECO:0007669"/>
    <property type="project" value="InterPro"/>
</dbReference>
<protein>
    <submittedName>
        <fullName evidence="4">Hydrolase TatD</fullName>
    </submittedName>
</protein>
<dbReference type="InterPro" id="IPR001130">
    <property type="entry name" value="TatD-like"/>
</dbReference>
<dbReference type="GO" id="GO:0016788">
    <property type="term" value="F:hydrolase activity, acting on ester bonds"/>
    <property type="evidence" value="ECO:0007669"/>
    <property type="project" value="InterPro"/>
</dbReference>
<dbReference type="PANTHER" id="PTHR46124">
    <property type="entry name" value="D-AMINOACYL-TRNA DEACYLASE"/>
    <property type="match status" value="1"/>
</dbReference>
<feature type="binding site" evidence="3">
    <location>
        <position position="6"/>
    </location>
    <ligand>
        <name>a divalent metal cation</name>
        <dbReference type="ChEBI" id="CHEBI:60240"/>
        <label>1</label>
    </ligand>
</feature>
<dbReference type="Pfam" id="PF01026">
    <property type="entry name" value="TatD_DNase"/>
    <property type="match status" value="1"/>
</dbReference>
<keyword evidence="2 4" id="KW-0378">Hydrolase</keyword>
<evidence type="ECO:0000256" key="2">
    <source>
        <dbReference type="ARBA" id="ARBA00022801"/>
    </source>
</evidence>
<gene>
    <name evidence="4" type="ORF">COV55_01620</name>
</gene>
<dbReference type="InterPro" id="IPR032466">
    <property type="entry name" value="Metal_Hydrolase"/>
</dbReference>
<feature type="binding site" evidence="3">
    <location>
        <position position="236"/>
    </location>
    <ligand>
        <name>a divalent metal cation</name>
        <dbReference type="ChEBI" id="CHEBI:60240"/>
        <label>1</label>
    </ligand>
</feature>
<dbReference type="GO" id="GO:0046872">
    <property type="term" value="F:metal ion binding"/>
    <property type="evidence" value="ECO:0007669"/>
    <property type="project" value="UniProtKB-KW"/>
</dbReference>
<dbReference type="PIRSF" id="PIRSF005902">
    <property type="entry name" value="DNase_TatD"/>
    <property type="match status" value="1"/>
</dbReference>
<sequence>MLIDTHAHLNFQAYDQDLAEVIQRCHQAEMKIINVGAALDTSQKAIELAKQENNFYAAIALHPIHVYDEEFEIINYQKLIDQHPKQVVAIGETGLDYFHLNEILKKGAASIKEIKIKQKQIFQEHIQLAKDNNLALIVHGRNGDDQNVYQDIFNILENNKYFKGVIHCYGGSLAEAKQFVQAGFYLGFTGVITFGPPSRKASEDQLIKKKKVVDKTEDLREIVKWMPLDKILIETDAPYLTPVPFRGKRNEPVNVKYVAEKIAEIKNKSVQEIIEITGQNAIKLFNLK</sequence>
<evidence type="ECO:0000313" key="4">
    <source>
        <dbReference type="EMBL" id="PIR07109.1"/>
    </source>
</evidence>
<dbReference type="SUPFAM" id="SSF51556">
    <property type="entry name" value="Metallo-dependent hydrolases"/>
    <property type="match status" value="1"/>
</dbReference>
<dbReference type="Proteomes" id="UP000230564">
    <property type="component" value="Unassembled WGS sequence"/>
</dbReference>
<evidence type="ECO:0000256" key="1">
    <source>
        <dbReference type="ARBA" id="ARBA00022723"/>
    </source>
</evidence>
<organism evidence="4 5">
    <name type="scientific">Candidatus Komeilibacteria bacterium CG11_big_fil_rev_8_21_14_0_20_36_20</name>
    <dbReference type="NCBI Taxonomy" id="1974477"/>
    <lineage>
        <taxon>Bacteria</taxon>
        <taxon>Candidatus Komeiliibacteriota</taxon>
    </lineage>
</organism>
<feature type="binding site" evidence="3">
    <location>
        <position position="8"/>
    </location>
    <ligand>
        <name>a divalent metal cation</name>
        <dbReference type="ChEBI" id="CHEBI:60240"/>
        <label>1</label>
    </ligand>
</feature>
<dbReference type="CDD" id="cd01310">
    <property type="entry name" value="TatD_DNAse"/>
    <property type="match status" value="1"/>
</dbReference>
<evidence type="ECO:0000313" key="5">
    <source>
        <dbReference type="Proteomes" id="UP000230564"/>
    </source>
</evidence>
<dbReference type="InterPro" id="IPR018228">
    <property type="entry name" value="DNase_TatD-rel_CS"/>
</dbReference>
<dbReference type="InterPro" id="IPR015991">
    <property type="entry name" value="TatD/YcfH-like"/>
</dbReference>
<comment type="caution">
    <text evidence="4">The sequence shown here is derived from an EMBL/GenBank/DDBJ whole genome shotgun (WGS) entry which is preliminary data.</text>
</comment>
<proteinExistence type="predicted"/>
<keyword evidence="1 3" id="KW-0479">Metal-binding</keyword>
<reference evidence="4 5" key="1">
    <citation type="submission" date="2017-09" db="EMBL/GenBank/DDBJ databases">
        <title>Depth-based differentiation of microbial function through sediment-hosted aquifers and enrichment of novel symbionts in the deep terrestrial subsurface.</title>
        <authorList>
            <person name="Probst A.J."/>
            <person name="Ladd B."/>
            <person name="Jarett J.K."/>
            <person name="Geller-Mcgrath D.E."/>
            <person name="Sieber C.M."/>
            <person name="Emerson J.B."/>
            <person name="Anantharaman K."/>
            <person name="Thomas B.C."/>
            <person name="Malmstrom R."/>
            <person name="Stieglmeier M."/>
            <person name="Klingl A."/>
            <person name="Woyke T."/>
            <person name="Ryan C.M."/>
            <person name="Banfield J.F."/>
        </authorList>
    </citation>
    <scope>NUCLEOTIDE SEQUENCE [LARGE SCALE GENOMIC DNA]</scope>
    <source>
        <strain evidence="4">CG11_big_fil_rev_8_21_14_0_20_36_20</strain>
    </source>
</reference>
<dbReference type="PROSITE" id="PS01137">
    <property type="entry name" value="TATD_1"/>
    <property type="match status" value="1"/>
</dbReference>
<feature type="binding site" evidence="3">
    <location>
        <position position="92"/>
    </location>
    <ligand>
        <name>a divalent metal cation</name>
        <dbReference type="ChEBI" id="CHEBI:60240"/>
        <label>1</label>
    </ligand>
</feature>
<dbReference type="PANTHER" id="PTHR46124:SF2">
    <property type="entry name" value="D-AMINOACYL-TRNA DEACYLASE"/>
    <property type="match status" value="1"/>
</dbReference>
<dbReference type="AlphaFoldDB" id="A0A2H0NDY7"/>
<evidence type="ECO:0000256" key="3">
    <source>
        <dbReference type="PIRSR" id="PIRSR005902-1"/>
    </source>
</evidence>
<dbReference type="NCBIfam" id="TIGR00010">
    <property type="entry name" value="YchF/TatD family DNA exonuclease"/>
    <property type="match status" value="1"/>
</dbReference>
<name>A0A2H0NDY7_9BACT</name>
<feature type="binding site" evidence="3">
    <location>
        <position position="139"/>
    </location>
    <ligand>
        <name>a divalent metal cation</name>
        <dbReference type="ChEBI" id="CHEBI:60240"/>
        <label>2</label>
    </ligand>
</feature>